<feature type="region of interest" description="Disordered" evidence="1">
    <location>
        <begin position="621"/>
        <end position="831"/>
    </location>
</feature>
<gene>
    <name evidence="2" type="ORF">WICANDRAFT_93233</name>
</gene>
<feature type="compositionally biased region" description="Basic and acidic residues" evidence="1">
    <location>
        <begin position="821"/>
        <end position="831"/>
    </location>
</feature>
<evidence type="ECO:0000256" key="1">
    <source>
        <dbReference type="SAM" id="MobiDB-lite"/>
    </source>
</evidence>
<protein>
    <submittedName>
        <fullName evidence="2">Uncharacterized protein</fullName>
    </submittedName>
</protein>
<organism evidence="2 3">
    <name type="scientific">Wickerhamomyces anomalus (strain ATCC 58044 / CBS 1984 / NCYC 433 / NRRL Y-366-8)</name>
    <name type="common">Yeast</name>
    <name type="synonym">Hansenula anomala</name>
    <dbReference type="NCBI Taxonomy" id="683960"/>
    <lineage>
        <taxon>Eukaryota</taxon>
        <taxon>Fungi</taxon>
        <taxon>Dikarya</taxon>
        <taxon>Ascomycota</taxon>
        <taxon>Saccharomycotina</taxon>
        <taxon>Saccharomycetes</taxon>
        <taxon>Phaffomycetales</taxon>
        <taxon>Wickerhamomycetaceae</taxon>
        <taxon>Wickerhamomyces</taxon>
    </lineage>
</organism>
<dbReference type="EMBL" id="KV454211">
    <property type="protein sequence ID" value="ODQ58700.1"/>
    <property type="molecule type" value="Genomic_DNA"/>
</dbReference>
<name>A0A1E3P0D1_WICAA</name>
<evidence type="ECO:0000313" key="2">
    <source>
        <dbReference type="EMBL" id="ODQ58700.1"/>
    </source>
</evidence>
<feature type="compositionally biased region" description="Acidic residues" evidence="1">
    <location>
        <begin position="316"/>
        <end position="351"/>
    </location>
</feature>
<dbReference type="GeneID" id="30203654"/>
<feature type="region of interest" description="Disordered" evidence="1">
    <location>
        <begin position="310"/>
        <end position="370"/>
    </location>
</feature>
<evidence type="ECO:0000313" key="3">
    <source>
        <dbReference type="Proteomes" id="UP000094112"/>
    </source>
</evidence>
<feature type="compositionally biased region" description="Basic and acidic residues" evidence="1">
    <location>
        <begin position="740"/>
        <end position="758"/>
    </location>
</feature>
<keyword evidence="3" id="KW-1185">Reference proteome</keyword>
<dbReference type="Proteomes" id="UP000094112">
    <property type="component" value="Unassembled WGS sequence"/>
</dbReference>
<accession>A0A1E3P0D1</accession>
<reference evidence="2 3" key="1">
    <citation type="journal article" date="2016" name="Proc. Natl. Acad. Sci. U.S.A.">
        <title>Comparative genomics of biotechnologically important yeasts.</title>
        <authorList>
            <person name="Riley R."/>
            <person name="Haridas S."/>
            <person name="Wolfe K.H."/>
            <person name="Lopes M.R."/>
            <person name="Hittinger C.T."/>
            <person name="Goeker M."/>
            <person name="Salamov A.A."/>
            <person name="Wisecaver J.H."/>
            <person name="Long T.M."/>
            <person name="Calvey C.H."/>
            <person name="Aerts A.L."/>
            <person name="Barry K.W."/>
            <person name="Choi C."/>
            <person name="Clum A."/>
            <person name="Coughlan A.Y."/>
            <person name="Deshpande S."/>
            <person name="Douglass A.P."/>
            <person name="Hanson S.J."/>
            <person name="Klenk H.-P."/>
            <person name="LaButti K.M."/>
            <person name="Lapidus A."/>
            <person name="Lindquist E.A."/>
            <person name="Lipzen A.M."/>
            <person name="Meier-Kolthoff J.P."/>
            <person name="Ohm R.A."/>
            <person name="Otillar R.P."/>
            <person name="Pangilinan J.L."/>
            <person name="Peng Y."/>
            <person name="Rokas A."/>
            <person name="Rosa C.A."/>
            <person name="Scheuner C."/>
            <person name="Sibirny A.A."/>
            <person name="Slot J.C."/>
            <person name="Stielow J.B."/>
            <person name="Sun H."/>
            <person name="Kurtzman C.P."/>
            <person name="Blackwell M."/>
            <person name="Grigoriev I.V."/>
            <person name="Jeffries T.W."/>
        </authorList>
    </citation>
    <scope>NUCLEOTIDE SEQUENCE [LARGE SCALE GENOMIC DNA]</scope>
    <source>
        <strain evidence="3">ATCC 58044 / CBS 1984 / NCYC 433 / NRRL Y-366-8</strain>
    </source>
</reference>
<dbReference type="RefSeq" id="XP_019037907.1">
    <property type="nucleotide sequence ID" value="XM_019186408.1"/>
</dbReference>
<feature type="compositionally biased region" description="Polar residues" evidence="1">
    <location>
        <begin position="789"/>
        <end position="798"/>
    </location>
</feature>
<dbReference type="AlphaFoldDB" id="A0A1E3P0D1"/>
<dbReference type="STRING" id="683960.A0A1E3P0D1"/>
<proteinExistence type="predicted"/>
<sequence length="831" mass="94594">DDFFGIFKDFLGEEKFNIFYSAFQEARERVSLKAEDALTMPSSNKLCLVEPFIGTLFNLEDSQVMLEASGCTVSVLVDTANAGYCPTIAHCACQCALGIGIKKCLERYADVEEYRYLIEESNELLTMSCDSSAANGAPEQIDADSIVVKAEAERLEKLHMEEKLDHQFSFLKNLKTMAKSLDFENELEEFRTELILKSSIARPVSEEVNALSAQVVLDKCELKNSDLKDYMKFNLDSCDIRDLYYCKNHYKGNKCLQFEKDKNECNSACCLEIKMAECAKSHCLSKKPVKEFEKIANLICTGYADPHVTNGAPFPDADEDSTSDSTDQEQPENVSEEEDDENDCDESENEDNGTLLEERSLSEDDELDYDDDVLNNVGESVCELEEFEPGYDTTKCDKEEVKGCIKDGIQFLLDDPEHFCPYCVNDNAYDDCRCACCFGKYFSKVCYDPHCGILTEKLRYKRYVREVCKTKPVKYLFSRDLKEPFKFKKLSSSEKKVEDKSAIVDEYKDLEKKKKLSKSHPKTDKGNQKNTNDESAEFDLFSGFNEGPNRTEQGESDVYFESRPVNIHKESLEEKKKSKLRYNFKLQNHKKRETEYTSDEYDDLDQDDTHILYVQDEVSGSKLARRSAKSKNPTVKIKSMTRAQSFAKGGGMTSKGKKKDVNKGPAHIKAQTKLTTSAKAFGLDPEKQLKKKKPNKPKKTKGGSDKYLVDGPKFIGKFPKDEDKGMPSRSRVVKTPVIDDSPKDFERDQSIYDDDHTLPFDAINEGVEEEEFQNQEGEVNDEYDEFGDSDSSYKNKTPFNLGKPNSPGRRKPSSKVPKLNRRMDVFQRDVL</sequence>
<feature type="compositionally biased region" description="Acidic residues" evidence="1">
    <location>
        <begin position="766"/>
        <end position="788"/>
    </location>
</feature>
<feature type="non-terminal residue" evidence="2">
    <location>
        <position position="1"/>
    </location>
</feature>
<dbReference type="OrthoDB" id="3981219at2759"/>
<feature type="compositionally biased region" description="Basic residues" evidence="1">
    <location>
        <begin position="689"/>
        <end position="701"/>
    </location>
</feature>